<feature type="transmembrane region" description="Helical" evidence="6">
    <location>
        <begin position="240"/>
        <end position="259"/>
    </location>
</feature>
<keyword evidence="3 6" id="KW-0812">Transmembrane</keyword>
<keyword evidence="4 6" id="KW-1133">Transmembrane helix</keyword>
<protein>
    <submittedName>
        <fullName evidence="8">Flp pilus assembly protein TadB</fullName>
    </submittedName>
</protein>
<dbReference type="Gene3D" id="1.20.81.30">
    <property type="entry name" value="Type II secretion system (T2SS), domain F"/>
    <property type="match status" value="1"/>
</dbReference>
<feature type="transmembrane region" description="Helical" evidence="6">
    <location>
        <begin position="45"/>
        <end position="61"/>
    </location>
</feature>
<evidence type="ECO:0000259" key="7">
    <source>
        <dbReference type="Pfam" id="PF00482"/>
    </source>
</evidence>
<name>A0A2H1KB53_BREAU</name>
<accession>A0A2H1KB53</accession>
<evidence type="ECO:0000313" key="8">
    <source>
        <dbReference type="EMBL" id="SMX97011.1"/>
    </source>
</evidence>
<feature type="transmembrane region" description="Helical" evidence="6">
    <location>
        <begin position="6"/>
        <end position="24"/>
    </location>
</feature>
<keyword evidence="5 6" id="KW-0472">Membrane</keyword>
<dbReference type="EMBL" id="FXYZ01000017">
    <property type="protein sequence ID" value="SMX97011.1"/>
    <property type="molecule type" value="Genomic_DNA"/>
</dbReference>
<evidence type="ECO:0000256" key="2">
    <source>
        <dbReference type="ARBA" id="ARBA00022475"/>
    </source>
</evidence>
<evidence type="ECO:0000256" key="6">
    <source>
        <dbReference type="SAM" id="Phobius"/>
    </source>
</evidence>
<gene>
    <name evidence="8" type="ORF">BAURA63_03156</name>
</gene>
<comment type="subcellular location">
    <subcellularLocation>
        <location evidence="1">Cell membrane</location>
        <topology evidence="1">Multi-pass membrane protein</topology>
    </subcellularLocation>
</comment>
<dbReference type="PANTHER" id="PTHR35007">
    <property type="entry name" value="INTEGRAL MEMBRANE PROTEIN-RELATED"/>
    <property type="match status" value="1"/>
</dbReference>
<evidence type="ECO:0000313" key="9">
    <source>
        <dbReference type="Proteomes" id="UP000234327"/>
    </source>
</evidence>
<evidence type="ECO:0000256" key="3">
    <source>
        <dbReference type="ARBA" id="ARBA00022692"/>
    </source>
</evidence>
<evidence type="ECO:0000256" key="5">
    <source>
        <dbReference type="ARBA" id="ARBA00023136"/>
    </source>
</evidence>
<evidence type="ECO:0000256" key="4">
    <source>
        <dbReference type="ARBA" id="ARBA00022989"/>
    </source>
</evidence>
<keyword evidence="2" id="KW-1003">Cell membrane</keyword>
<dbReference type="PANTHER" id="PTHR35007:SF3">
    <property type="entry name" value="POSSIBLE CONSERVED ALANINE RICH MEMBRANE PROTEIN"/>
    <property type="match status" value="1"/>
</dbReference>
<reference evidence="8 9" key="1">
    <citation type="submission" date="2017-03" db="EMBL/GenBank/DDBJ databases">
        <authorList>
            <person name="Afonso C.L."/>
            <person name="Miller P.J."/>
            <person name="Scott M.A."/>
            <person name="Spackman E."/>
            <person name="Goraichik I."/>
            <person name="Dimitrov K.M."/>
            <person name="Suarez D.L."/>
            <person name="Swayne D.E."/>
        </authorList>
    </citation>
    <scope>NUCLEOTIDE SEQUENCE [LARGE SCALE GENOMIC DNA]</scope>
    <source>
        <strain evidence="9">6(3)</strain>
    </source>
</reference>
<sequence>MTAVVAALSTAAILAGVLLVVLSSRVSSRRSRRSRSALPEARRKVLLLLGVGFVVGIFVAMFTGLVVAVLVTPVAFVGVPYLLGGGSGKYRIQRLEALESWTRTLTGLSVTGATIEQALSASYATAPKEIKTELQHFLQRLDAGWSTSKALSAFANELDDPTADFIVAVLAMSTTMRGPGLADALEDLAGIVAQEAQTRRSIEADRAKPRSTARWVTIIVTSGLVCFALTGYLSPYAETASGQALLAVFIACFVLLLLWMKSIAKDKASPRILEVTQS</sequence>
<dbReference type="Proteomes" id="UP000234327">
    <property type="component" value="Unassembled WGS sequence"/>
</dbReference>
<dbReference type="Pfam" id="PF00482">
    <property type="entry name" value="T2SSF"/>
    <property type="match status" value="1"/>
</dbReference>
<dbReference type="InterPro" id="IPR042094">
    <property type="entry name" value="T2SS_GspF_sf"/>
</dbReference>
<organism evidence="8 9">
    <name type="scientific">Brevibacterium aurantiacum</name>
    <dbReference type="NCBI Taxonomy" id="273384"/>
    <lineage>
        <taxon>Bacteria</taxon>
        <taxon>Bacillati</taxon>
        <taxon>Actinomycetota</taxon>
        <taxon>Actinomycetes</taxon>
        <taxon>Micrococcales</taxon>
        <taxon>Brevibacteriaceae</taxon>
        <taxon>Brevibacterium</taxon>
    </lineage>
</organism>
<evidence type="ECO:0000256" key="1">
    <source>
        <dbReference type="ARBA" id="ARBA00004651"/>
    </source>
</evidence>
<feature type="transmembrane region" description="Helical" evidence="6">
    <location>
        <begin position="215"/>
        <end position="234"/>
    </location>
</feature>
<feature type="transmembrane region" description="Helical" evidence="6">
    <location>
        <begin position="67"/>
        <end position="84"/>
    </location>
</feature>
<feature type="domain" description="Type II secretion system protein GspF" evidence="7">
    <location>
        <begin position="101"/>
        <end position="222"/>
    </location>
</feature>
<proteinExistence type="predicted"/>
<dbReference type="InterPro" id="IPR018076">
    <property type="entry name" value="T2SS_GspF_dom"/>
</dbReference>
<dbReference type="AlphaFoldDB" id="A0A2H1KB53"/>
<dbReference type="GO" id="GO:0005886">
    <property type="term" value="C:plasma membrane"/>
    <property type="evidence" value="ECO:0007669"/>
    <property type="project" value="UniProtKB-SubCell"/>
</dbReference>